<dbReference type="EMBL" id="PDNZ01000009">
    <property type="protein sequence ID" value="PWW81216.1"/>
    <property type="molecule type" value="Genomic_DNA"/>
</dbReference>
<proteinExistence type="predicted"/>
<evidence type="ECO:0000313" key="4">
    <source>
        <dbReference type="Proteomes" id="UP000246278"/>
    </source>
</evidence>
<evidence type="ECO:0000313" key="3">
    <source>
        <dbReference type="EMBL" id="PWW81216.1"/>
    </source>
</evidence>
<evidence type="ECO:0000256" key="1">
    <source>
        <dbReference type="SAM" id="MobiDB-lite"/>
    </source>
</evidence>
<feature type="compositionally biased region" description="Basic and acidic residues" evidence="1">
    <location>
        <begin position="287"/>
        <end position="298"/>
    </location>
</feature>
<sequence length="298" mass="30952">MKKGLQITFVIVLFFVTTTGRADTDIDNSATAQSQATSVAENNNGGDGGSAAASISFKGSSSSPAPYIPGTVTGPTGLPSLFNIIGRPAQLTGLALQSKHFFSPTCHRVETGESGGTKIVYTGAKPASREDVKERDVYFDFSGVGQGELIGSITIQSKKTKADEVDLHTLIFDATQFAAGIKELRGYDITLLSIPQAISWGIGIDAKSDGLSVSPVLSSLLNGPTGVLTGLASGFSQTGGVTVPTGIVGCTFLVLIENERSQTIDIRQAYVNNTNGNGKENGSGNGKKLEAIEAQETK</sequence>
<name>A0A317T6X5_9CHLB</name>
<organism evidence="3 4">
    <name type="scientific">Prosthecochloris marina</name>
    <dbReference type="NCBI Taxonomy" id="2017681"/>
    <lineage>
        <taxon>Bacteria</taxon>
        <taxon>Pseudomonadati</taxon>
        <taxon>Chlorobiota</taxon>
        <taxon>Chlorobiia</taxon>
        <taxon>Chlorobiales</taxon>
        <taxon>Chlorobiaceae</taxon>
        <taxon>Prosthecochloris</taxon>
    </lineage>
</organism>
<evidence type="ECO:0000256" key="2">
    <source>
        <dbReference type="SAM" id="SignalP"/>
    </source>
</evidence>
<feature type="chain" id="PRO_5016386466" evidence="2">
    <location>
        <begin position="23"/>
        <end position="298"/>
    </location>
</feature>
<gene>
    <name evidence="3" type="ORF">CR164_11800</name>
</gene>
<reference evidence="4" key="1">
    <citation type="submission" date="2017-10" db="EMBL/GenBank/DDBJ databases">
        <authorList>
            <person name="Gaisin V.A."/>
            <person name="Rysina M.S."/>
            <person name="Grouzdev D.S."/>
        </authorList>
    </citation>
    <scope>NUCLEOTIDE SEQUENCE [LARGE SCALE GENOMIC DNA]</scope>
    <source>
        <strain evidence="4">V1</strain>
    </source>
</reference>
<accession>A0A317T6X5</accession>
<dbReference type="OrthoDB" id="594352at2"/>
<comment type="caution">
    <text evidence="3">The sequence shown here is derived from an EMBL/GenBank/DDBJ whole genome shotgun (WGS) entry which is preliminary data.</text>
</comment>
<feature type="region of interest" description="Disordered" evidence="1">
    <location>
        <begin position="272"/>
        <end position="298"/>
    </location>
</feature>
<dbReference type="Proteomes" id="UP000246278">
    <property type="component" value="Unassembled WGS sequence"/>
</dbReference>
<dbReference type="RefSeq" id="WP_110024199.1">
    <property type="nucleotide sequence ID" value="NZ_PDNZ01000009.1"/>
</dbReference>
<keyword evidence="2" id="KW-0732">Signal</keyword>
<feature type="signal peptide" evidence="2">
    <location>
        <begin position="1"/>
        <end position="22"/>
    </location>
</feature>
<dbReference type="AlphaFoldDB" id="A0A317T6X5"/>
<keyword evidence="4" id="KW-1185">Reference proteome</keyword>
<protein>
    <submittedName>
        <fullName evidence="3">Uncharacterized protein</fullName>
    </submittedName>
</protein>